<dbReference type="GO" id="GO:0005886">
    <property type="term" value="C:plasma membrane"/>
    <property type="evidence" value="ECO:0007669"/>
    <property type="project" value="TreeGrafter"/>
</dbReference>
<name>A0A8C5ITB4_JUNHY</name>
<dbReference type="SUPFAM" id="SSF49562">
    <property type="entry name" value="C2 domain (Calcium/lipid-binding domain, CaLB)"/>
    <property type="match status" value="1"/>
</dbReference>
<dbReference type="GO" id="GO:0043122">
    <property type="term" value="P:regulation of canonical NF-kappaB signal transduction"/>
    <property type="evidence" value="ECO:0007669"/>
    <property type="project" value="TreeGrafter"/>
</dbReference>
<dbReference type="InterPro" id="IPR035892">
    <property type="entry name" value="C2_domain_sf"/>
</dbReference>
<dbReference type="SUPFAM" id="SSF53300">
    <property type="entry name" value="vWA-like"/>
    <property type="match status" value="1"/>
</dbReference>
<comment type="similarity">
    <text evidence="1">Belongs to the copine family.</text>
</comment>
<feature type="domain" description="C2" evidence="3">
    <location>
        <begin position="9"/>
        <end position="126"/>
    </location>
</feature>
<dbReference type="AlphaFoldDB" id="A0A8C5ITB4"/>
<evidence type="ECO:0000256" key="2">
    <source>
        <dbReference type="SAM" id="Phobius"/>
    </source>
</evidence>
<dbReference type="InterPro" id="IPR000008">
    <property type="entry name" value="C2_dom"/>
</dbReference>
<dbReference type="Gene3D" id="2.60.40.150">
    <property type="entry name" value="C2 domain"/>
    <property type="match status" value="1"/>
</dbReference>
<dbReference type="PANTHER" id="PTHR10857:SF2">
    <property type="entry name" value="COPINE-1"/>
    <property type="match status" value="1"/>
</dbReference>
<reference evidence="4" key="2">
    <citation type="submission" date="2025-09" db="UniProtKB">
        <authorList>
            <consortium name="Ensembl"/>
        </authorList>
    </citation>
    <scope>IDENTIFICATION</scope>
</reference>
<dbReference type="InterPro" id="IPR010734">
    <property type="entry name" value="Copine_C"/>
</dbReference>
<protein>
    <submittedName>
        <fullName evidence="4">Copine 1</fullName>
    </submittedName>
</protein>
<dbReference type="FunFam" id="2.60.40.150:FF:000099">
    <property type="entry name" value="Copine 3"/>
    <property type="match status" value="1"/>
</dbReference>
<evidence type="ECO:0000313" key="4">
    <source>
        <dbReference type="Ensembl" id="ENSJHYP00000007616.1"/>
    </source>
</evidence>
<evidence type="ECO:0000313" key="5">
    <source>
        <dbReference type="Proteomes" id="UP000694408"/>
    </source>
</evidence>
<dbReference type="InterPro" id="IPR045052">
    <property type="entry name" value="Copine"/>
</dbReference>
<dbReference type="GO" id="GO:0071277">
    <property type="term" value="P:cellular response to calcium ion"/>
    <property type="evidence" value="ECO:0007669"/>
    <property type="project" value="TreeGrafter"/>
</dbReference>
<reference evidence="4" key="1">
    <citation type="submission" date="2025-08" db="UniProtKB">
        <authorList>
            <consortium name="Ensembl"/>
        </authorList>
    </citation>
    <scope>IDENTIFICATION</scope>
</reference>
<keyword evidence="2" id="KW-0812">Transmembrane</keyword>
<dbReference type="GO" id="GO:1903265">
    <property type="term" value="P:positive regulation of tumor necrosis factor-mediated signaling pathway"/>
    <property type="evidence" value="ECO:0007669"/>
    <property type="project" value="TreeGrafter"/>
</dbReference>
<evidence type="ECO:0000259" key="3">
    <source>
        <dbReference type="PROSITE" id="PS50004"/>
    </source>
</evidence>
<dbReference type="Pfam" id="PF07002">
    <property type="entry name" value="Copine"/>
    <property type="match status" value="1"/>
</dbReference>
<sequence length="521" mass="57507">AASGARGVRAGPSDAVLCPQMAACVSRVELSVKSCVGEYGLVTHCQQLCSCVVLQLDHTEKIKNCQDPEFCKKLVVDYYFEKVQKLKFSVYDIDNKSFDLNDDDYLGGIECALDQVVSSSVFTQLLELKQEKPAGKGTITVDKRRLITSGFWVQDFLGKSDQFLEFNKQSNAGPWQLVYRTEVEFPQSVFLDAGGKSTLFSSSDSGQRPFKIQFLNSAGYFGNSETGECVALSVSVICSPVKAHFLEHVLAFCKWNMNAFILRKKQKKKNYKNSGIIRIKSCKVGRFLLGIFFFFNFLIVVGVDFTASSGDPKSPESFHYISPDGINEYLIAIWSVGSVVQNYDTYLFPAFGFGAWVPPSWQVSHEFALNFNPTFRPRVVGIQGIADAYHQILPQIQLCRPTNFSPIINHVARFAAHLLQQGTAAQYFILLIITAGEITDLDQTGQAIVNASNLPMSIIIVGVGEASFKAMEFLDTDSGVLKSVTGEGAARAATKRAIKHSPPIIHHQIYATPITRELCGG</sequence>
<dbReference type="OMA" id="CPQMAAC"/>
<keyword evidence="2" id="KW-0472">Membrane</keyword>
<keyword evidence="2" id="KW-1133">Transmembrane helix</keyword>
<evidence type="ECO:0000256" key="1">
    <source>
        <dbReference type="ARBA" id="ARBA00009048"/>
    </source>
</evidence>
<dbReference type="InterPro" id="IPR036465">
    <property type="entry name" value="vWFA_dom_sf"/>
</dbReference>
<keyword evidence="5" id="KW-1185">Reference proteome</keyword>
<feature type="transmembrane region" description="Helical" evidence="2">
    <location>
        <begin position="284"/>
        <end position="303"/>
    </location>
</feature>
<dbReference type="CDD" id="cd04048">
    <property type="entry name" value="C2A_Copine"/>
    <property type="match status" value="1"/>
</dbReference>
<dbReference type="Proteomes" id="UP000694408">
    <property type="component" value="Unplaced"/>
</dbReference>
<organism evidence="4 5">
    <name type="scientific">Junco hyemalis</name>
    <name type="common">Dark-eyed junco</name>
    <dbReference type="NCBI Taxonomy" id="40217"/>
    <lineage>
        <taxon>Eukaryota</taxon>
        <taxon>Metazoa</taxon>
        <taxon>Chordata</taxon>
        <taxon>Craniata</taxon>
        <taxon>Vertebrata</taxon>
        <taxon>Euteleostomi</taxon>
        <taxon>Archelosauria</taxon>
        <taxon>Archosauria</taxon>
        <taxon>Dinosauria</taxon>
        <taxon>Saurischia</taxon>
        <taxon>Theropoda</taxon>
        <taxon>Coelurosauria</taxon>
        <taxon>Aves</taxon>
        <taxon>Neognathae</taxon>
        <taxon>Neoaves</taxon>
        <taxon>Telluraves</taxon>
        <taxon>Australaves</taxon>
        <taxon>Passeriformes</taxon>
        <taxon>Passerellidae</taxon>
        <taxon>Junco</taxon>
    </lineage>
</organism>
<accession>A0A8C5ITB4</accession>
<dbReference type="Ensembl" id="ENSJHYT00000009265.1">
    <property type="protein sequence ID" value="ENSJHYP00000007616.1"/>
    <property type="gene ID" value="ENSJHYG00000006062.1"/>
</dbReference>
<dbReference type="GO" id="GO:0005544">
    <property type="term" value="F:calcium-dependent phospholipid binding"/>
    <property type="evidence" value="ECO:0007669"/>
    <property type="project" value="InterPro"/>
</dbReference>
<dbReference type="PANTHER" id="PTHR10857">
    <property type="entry name" value="COPINE"/>
    <property type="match status" value="1"/>
</dbReference>
<dbReference type="PROSITE" id="PS50004">
    <property type="entry name" value="C2"/>
    <property type="match status" value="1"/>
</dbReference>
<proteinExistence type="inferred from homology"/>
<dbReference type="Pfam" id="PF00168">
    <property type="entry name" value="C2"/>
    <property type="match status" value="1"/>
</dbReference>